<dbReference type="InterPro" id="IPR036584">
    <property type="entry name" value="FliS_sf"/>
</dbReference>
<organism evidence="7 8">
    <name type="scientific">Plesiomonas shigelloides</name>
    <name type="common">Aeromonas shigelloides</name>
    <dbReference type="NCBI Taxonomy" id="703"/>
    <lineage>
        <taxon>Bacteria</taxon>
        <taxon>Pseudomonadati</taxon>
        <taxon>Pseudomonadota</taxon>
        <taxon>Gammaproteobacteria</taxon>
        <taxon>Enterobacterales</taxon>
        <taxon>Enterobacteriaceae</taxon>
        <taxon>Plesiomonas</taxon>
    </lineage>
</organism>
<dbReference type="SUPFAM" id="SSF101116">
    <property type="entry name" value="Flagellar export chaperone FliS"/>
    <property type="match status" value="1"/>
</dbReference>
<dbReference type="KEGG" id="pshi:SAMEA2665130_0044"/>
<accession>A0A1A9ATX8</accession>
<keyword evidence="3 6" id="KW-0963">Cytoplasm</keyword>
<sequence>MMNNGLNAYQQAKTQAQAAAASPHRLILMLLDGLLDNLTRARGFMERGQVEQKGQMITKCLDILQGLSAILDMEKGGEVATELYRLYDYCGRRLFEANAQNSIEMVDEVSGLISEIREGWLALHPSKVTGQ</sequence>
<dbReference type="NCBIfam" id="TIGR00208">
    <property type="entry name" value="fliS"/>
    <property type="match status" value="1"/>
</dbReference>
<keyword evidence="5" id="KW-0143">Chaperone</keyword>
<keyword evidence="7" id="KW-0282">Flagellum</keyword>
<evidence type="ECO:0000256" key="5">
    <source>
        <dbReference type="ARBA" id="ARBA00023186"/>
    </source>
</evidence>
<evidence type="ECO:0000313" key="8">
    <source>
        <dbReference type="Proteomes" id="UP000664658"/>
    </source>
</evidence>
<keyword evidence="7" id="KW-0966">Cell projection</keyword>
<dbReference type="GO" id="GO:0071973">
    <property type="term" value="P:bacterial-type flagellum-dependent cell motility"/>
    <property type="evidence" value="ECO:0007669"/>
    <property type="project" value="TreeGrafter"/>
</dbReference>
<dbReference type="Gene3D" id="1.20.120.340">
    <property type="entry name" value="Flagellar protein FliS"/>
    <property type="match status" value="1"/>
</dbReference>
<protein>
    <recommendedName>
        <fullName evidence="6">Flagellar secretion chaperone FliS</fullName>
    </recommendedName>
</protein>
<evidence type="ECO:0000313" key="7">
    <source>
        <dbReference type="EMBL" id="MBO1107437.1"/>
    </source>
</evidence>
<dbReference type="GeneID" id="69704888"/>
<evidence type="ECO:0000256" key="3">
    <source>
        <dbReference type="ARBA" id="ARBA00022490"/>
    </source>
</evidence>
<keyword evidence="7" id="KW-0969">Cilium</keyword>
<dbReference type="GO" id="GO:0005829">
    <property type="term" value="C:cytosol"/>
    <property type="evidence" value="ECO:0007669"/>
    <property type="project" value="UniProtKB-SubCell"/>
</dbReference>
<dbReference type="EMBL" id="JAFNAA010000003">
    <property type="protein sequence ID" value="MBO1107437.1"/>
    <property type="molecule type" value="Genomic_DNA"/>
</dbReference>
<comment type="caution">
    <text evidence="7">The sequence shown here is derived from an EMBL/GenBank/DDBJ whole genome shotgun (WGS) entry which is preliminary data.</text>
</comment>
<dbReference type="PIRSF" id="PIRSF039090">
    <property type="entry name" value="Flis"/>
    <property type="match status" value="1"/>
</dbReference>
<dbReference type="AlphaFoldDB" id="A0A1A9ATX8"/>
<proteinExistence type="inferred from homology"/>
<comment type="subcellular location">
    <subcellularLocation>
        <location evidence="1 6">Cytoplasm</location>
        <location evidence="1 6">Cytosol</location>
    </subcellularLocation>
</comment>
<dbReference type="CDD" id="cd16098">
    <property type="entry name" value="FliS"/>
    <property type="match status" value="1"/>
</dbReference>
<keyword evidence="4 6" id="KW-1005">Bacterial flagellum biogenesis</keyword>
<evidence type="ECO:0000256" key="1">
    <source>
        <dbReference type="ARBA" id="ARBA00004514"/>
    </source>
</evidence>
<dbReference type="PANTHER" id="PTHR34773:SF1">
    <property type="entry name" value="FLAGELLAR SECRETION CHAPERONE FLIS"/>
    <property type="match status" value="1"/>
</dbReference>
<comment type="similarity">
    <text evidence="2 6">Belongs to the FliS family.</text>
</comment>
<dbReference type="RefSeq" id="WP_036768709.1">
    <property type="nucleotide sequence ID" value="NZ_CP027852.1"/>
</dbReference>
<dbReference type="Pfam" id="PF02561">
    <property type="entry name" value="FliS"/>
    <property type="match status" value="1"/>
</dbReference>
<reference evidence="7" key="1">
    <citation type="submission" date="2021-03" db="EMBL/GenBank/DDBJ databases">
        <title>Plesiomonas shigelloides zfcc0051, isolated from zebrafish feces.</title>
        <authorList>
            <person name="Vanderhoek Z."/>
            <person name="Gaulke C."/>
        </authorList>
    </citation>
    <scope>NUCLEOTIDE SEQUENCE</scope>
    <source>
        <strain evidence="7">Zfcc0051</strain>
    </source>
</reference>
<dbReference type="InterPro" id="IPR003713">
    <property type="entry name" value="FliS"/>
</dbReference>
<evidence type="ECO:0000256" key="6">
    <source>
        <dbReference type="PIRNR" id="PIRNR039090"/>
    </source>
</evidence>
<dbReference type="PANTHER" id="PTHR34773">
    <property type="entry name" value="FLAGELLAR SECRETION CHAPERONE FLIS"/>
    <property type="match status" value="1"/>
</dbReference>
<dbReference type="GO" id="GO:0044780">
    <property type="term" value="P:bacterial-type flagellum assembly"/>
    <property type="evidence" value="ECO:0007669"/>
    <property type="project" value="InterPro"/>
</dbReference>
<dbReference type="Proteomes" id="UP000664658">
    <property type="component" value="Unassembled WGS sequence"/>
</dbReference>
<gene>
    <name evidence="7" type="primary">fliS</name>
    <name evidence="7" type="ORF">J2R62_04225</name>
</gene>
<evidence type="ECO:0000256" key="4">
    <source>
        <dbReference type="ARBA" id="ARBA00022795"/>
    </source>
</evidence>
<name>A0A1A9ATX8_PLESH</name>
<evidence type="ECO:0000256" key="2">
    <source>
        <dbReference type="ARBA" id="ARBA00008787"/>
    </source>
</evidence>